<dbReference type="Proteomes" id="UP000215289">
    <property type="component" value="Unassembled WGS sequence"/>
</dbReference>
<gene>
    <name evidence="2" type="ORF">CFD26_103749</name>
</gene>
<accession>A0A229Z0P0</accession>
<dbReference type="PANTHER" id="PTHR40780">
    <property type="entry name" value="DUF3669 DOMAIN-CONTAINING PROTEIN"/>
    <property type="match status" value="1"/>
</dbReference>
<dbReference type="OrthoDB" id="2993351at2759"/>
<sequence length="326" mass="37368">MKEQPKPPRYRRIGAGACGTVWAPSERGPAYKREDGGLARSLRNDYEKHQRILHSLNNLPSSEIQPRIHVPRCYTFIQPTDESWWTEHLPRFPEGYSPCNVIHAQRIPPFPKATRERLIAEYCPSELRAEILASETNEDCLVRPYLGRRRTQAHQHQPARASRFKAFSLRNYPLHVDQMEELGIPDQDMGGYAEVMAETLAIMHWVVRVDANDVEFVLAPADSDGDLEKGRWENVLSGHAMWMLDFDLCRDMAMDKAGVEQAVAAFWKNDPFYPRPEEGSFLWLAFREMYLGTSQRVVGDGHGPGDRRLELAKLFVDSLEEGPHSQ</sequence>
<proteinExistence type="predicted"/>
<dbReference type="Pfam" id="PF12417">
    <property type="entry name" value="DUF3669"/>
    <property type="match status" value="1"/>
</dbReference>
<evidence type="ECO:0000313" key="3">
    <source>
        <dbReference type="Proteomes" id="UP000215289"/>
    </source>
</evidence>
<comment type="caution">
    <text evidence="2">The sequence shown here is derived from an EMBL/GenBank/DDBJ whole genome shotgun (WGS) entry which is preliminary data.</text>
</comment>
<keyword evidence="3" id="KW-1185">Reference proteome</keyword>
<organism evidence="2 3">
    <name type="scientific">Aspergillus turcosus</name>
    <dbReference type="NCBI Taxonomy" id="1245748"/>
    <lineage>
        <taxon>Eukaryota</taxon>
        <taxon>Fungi</taxon>
        <taxon>Dikarya</taxon>
        <taxon>Ascomycota</taxon>
        <taxon>Pezizomycotina</taxon>
        <taxon>Eurotiomycetes</taxon>
        <taxon>Eurotiomycetidae</taxon>
        <taxon>Eurotiales</taxon>
        <taxon>Aspergillaceae</taxon>
        <taxon>Aspergillus</taxon>
        <taxon>Aspergillus subgen. Fumigati</taxon>
    </lineage>
</organism>
<protein>
    <recommendedName>
        <fullName evidence="1">DUF3669 domain-containing protein</fullName>
    </recommendedName>
</protein>
<reference evidence="2 3" key="1">
    <citation type="submission" date="2018-08" db="EMBL/GenBank/DDBJ databases">
        <title>Draft genome sequences of two Aspergillus turcosus clinical strains isolated from bronchoalveolar lavage fluid: one azole-susceptible and the other azole-resistant.</title>
        <authorList>
            <person name="Parent-Michaud M."/>
            <person name="Dufresne P.J."/>
            <person name="Fournier E."/>
            <person name="Martineau C."/>
            <person name="Moreira S."/>
            <person name="Perkins V."/>
            <person name="De Repentigny L."/>
            <person name="Dufresne S.F."/>
        </authorList>
    </citation>
    <scope>NUCLEOTIDE SEQUENCE [LARGE SCALE GENOMIC DNA]</scope>
    <source>
        <strain evidence="2">HMR AF 1038</strain>
    </source>
</reference>
<evidence type="ECO:0000259" key="1">
    <source>
        <dbReference type="Pfam" id="PF12417"/>
    </source>
</evidence>
<dbReference type="EMBL" id="NIDN02000105">
    <property type="protein sequence ID" value="RLL96605.1"/>
    <property type="molecule type" value="Genomic_DNA"/>
</dbReference>
<dbReference type="InterPro" id="IPR022137">
    <property type="entry name" value="Znf_prot_DUF3669"/>
</dbReference>
<dbReference type="AlphaFoldDB" id="A0A229Z0P0"/>
<dbReference type="PANTHER" id="PTHR40780:SF3">
    <property type="entry name" value="DUF3669 DOMAIN-CONTAINING PROTEIN"/>
    <property type="match status" value="1"/>
</dbReference>
<evidence type="ECO:0000313" key="2">
    <source>
        <dbReference type="EMBL" id="RLL96605.1"/>
    </source>
</evidence>
<name>A0A229Z0P0_9EURO</name>
<feature type="domain" description="DUF3669" evidence="1">
    <location>
        <begin position="241"/>
        <end position="300"/>
    </location>
</feature>